<name>A0A210RVT9_9BURK</name>
<accession>A0A210RVT9</accession>
<dbReference type="EMBL" id="NAIA01000003">
    <property type="protein sequence ID" value="OWF65119.1"/>
    <property type="molecule type" value="Genomic_DNA"/>
</dbReference>
<dbReference type="RefSeq" id="WP_087909315.1">
    <property type="nucleotide sequence ID" value="NZ_NAIA01000003.1"/>
</dbReference>
<proteinExistence type="predicted"/>
<organism evidence="2 3">
    <name type="scientific">Polynucleobacter hirudinilacicola</name>
    <dbReference type="NCBI Taxonomy" id="1743166"/>
    <lineage>
        <taxon>Bacteria</taxon>
        <taxon>Pseudomonadati</taxon>
        <taxon>Pseudomonadota</taxon>
        <taxon>Betaproteobacteria</taxon>
        <taxon>Burkholderiales</taxon>
        <taxon>Burkholderiaceae</taxon>
        <taxon>Polynucleobacter</taxon>
    </lineage>
</organism>
<sequence>MEIEHICANCFAFVSPARWGLGYKLCLSCGEKFAKGEPLPKPKKIPLTPEEIKVANEIRQIEAEVRKKKAQKLSEQIERARKKEKQKEWDRLKKKYGEK</sequence>
<evidence type="ECO:0000313" key="3">
    <source>
        <dbReference type="Proteomes" id="UP000196880"/>
    </source>
</evidence>
<keyword evidence="3" id="KW-1185">Reference proteome</keyword>
<evidence type="ECO:0000256" key="1">
    <source>
        <dbReference type="SAM" id="MobiDB-lite"/>
    </source>
</evidence>
<dbReference type="AlphaFoldDB" id="A0A210RVT9"/>
<reference evidence="2 3" key="1">
    <citation type="submission" date="2017-03" db="EMBL/GenBank/DDBJ databases">
        <title>New species Polynucleobacter sp. MWH-EgelM1-30-B4.</title>
        <authorList>
            <person name="Hahn M.W."/>
        </authorList>
    </citation>
    <scope>NUCLEOTIDE SEQUENCE [LARGE SCALE GENOMIC DNA]</scope>
    <source>
        <strain evidence="2 3">MWH-EgelM1-30-B4</strain>
    </source>
</reference>
<feature type="region of interest" description="Disordered" evidence="1">
    <location>
        <begin position="76"/>
        <end position="99"/>
    </location>
</feature>
<gene>
    <name evidence="2" type="ORF">B6A14_04710</name>
</gene>
<protein>
    <submittedName>
        <fullName evidence="2">Uncharacterized protein</fullName>
    </submittedName>
</protein>
<dbReference type="Proteomes" id="UP000196880">
    <property type="component" value="Unassembled WGS sequence"/>
</dbReference>
<evidence type="ECO:0000313" key="2">
    <source>
        <dbReference type="EMBL" id="OWF65119.1"/>
    </source>
</evidence>
<comment type="caution">
    <text evidence="2">The sequence shown here is derived from an EMBL/GenBank/DDBJ whole genome shotgun (WGS) entry which is preliminary data.</text>
</comment>